<accession>A0AAV4Y2C5</accession>
<gene>
    <name evidence="1" type="ORF">CEXT_485411</name>
</gene>
<reference evidence="1 2" key="1">
    <citation type="submission" date="2021-06" db="EMBL/GenBank/DDBJ databases">
        <title>Caerostris extrusa draft genome.</title>
        <authorList>
            <person name="Kono N."/>
            <person name="Arakawa K."/>
        </authorList>
    </citation>
    <scope>NUCLEOTIDE SEQUENCE [LARGE SCALE GENOMIC DNA]</scope>
</reference>
<protein>
    <submittedName>
        <fullName evidence="1">Uncharacterized protein</fullName>
    </submittedName>
</protein>
<comment type="caution">
    <text evidence="1">The sequence shown here is derived from an EMBL/GenBank/DDBJ whole genome shotgun (WGS) entry which is preliminary data.</text>
</comment>
<dbReference type="EMBL" id="BPLR01001237">
    <property type="protein sequence ID" value="GIZ01009.1"/>
    <property type="molecule type" value="Genomic_DNA"/>
</dbReference>
<evidence type="ECO:0000313" key="1">
    <source>
        <dbReference type="EMBL" id="GIZ01009.1"/>
    </source>
</evidence>
<evidence type="ECO:0000313" key="2">
    <source>
        <dbReference type="Proteomes" id="UP001054945"/>
    </source>
</evidence>
<dbReference type="AlphaFoldDB" id="A0AAV4Y2C5"/>
<sequence>MHNLCRFLATNGFQHPMCFSIHKGPRIGFWTLILGFSHVASCCALSHDVSFCCCSELKGVFGVESEADGLWDFAGSFSMTKRQMAHNDLWVGFFQSI</sequence>
<keyword evidence="2" id="KW-1185">Reference proteome</keyword>
<dbReference type="Proteomes" id="UP001054945">
    <property type="component" value="Unassembled WGS sequence"/>
</dbReference>
<proteinExistence type="predicted"/>
<name>A0AAV4Y2C5_CAEEX</name>
<organism evidence="1 2">
    <name type="scientific">Caerostris extrusa</name>
    <name type="common">Bark spider</name>
    <name type="synonym">Caerostris bankana</name>
    <dbReference type="NCBI Taxonomy" id="172846"/>
    <lineage>
        <taxon>Eukaryota</taxon>
        <taxon>Metazoa</taxon>
        <taxon>Ecdysozoa</taxon>
        <taxon>Arthropoda</taxon>
        <taxon>Chelicerata</taxon>
        <taxon>Arachnida</taxon>
        <taxon>Araneae</taxon>
        <taxon>Araneomorphae</taxon>
        <taxon>Entelegynae</taxon>
        <taxon>Araneoidea</taxon>
        <taxon>Araneidae</taxon>
        <taxon>Caerostris</taxon>
    </lineage>
</organism>